<protein>
    <submittedName>
        <fullName evidence="1">Uncharacterized protein</fullName>
    </submittedName>
</protein>
<reference evidence="2" key="1">
    <citation type="submission" date="2017-09" db="EMBL/GenBank/DDBJ databases">
        <authorList>
            <person name="Varghese N."/>
            <person name="Submissions S."/>
        </authorList>
    </citation>
    <scope>NUCLEOTIDE SEQUENCE [LARGE SCALE GENOMIC DNA]</scope>
    <source>
        <strain evidence="2">CGMCC 1.8913</strain>
    </source>
</reference>
<proteinExistence type="predicted"/>
<gene>
    <name evidence="1" type="ORF">SAMN05421503_1430</name>
</gene>
<dbReference type="OrthoDB" id="2903492at2"/>
<name>A0A285NLZ3_9BACI</name>
<dbReference type="RefSeq" id="WP_097040681.1">
    <property type="nucleotide sequence ID" value="NZ_OBEK01000002.1"/>
</dbReference>
<accession>A0A285NLZ3</accession>
<evidence type="ECO:0000313" key="1">
    <source>
        <dbReference type="EMBL" id="SNZ09943.1"/>
    </source>
</evidence>
<dbReference type="EMBL" id="OBEK01000002">
    <property type="protein sequence ID" value="SNZ09943.1"/>
    <property type="molecule type" value="Genomic_DNA"/>
</dbReference>
<dbReference type="Proteomes" id="UP000219356">
    <property type="component" value="Unassembled WGS sequence"/>
</dbReference>
<dbReference type="AlphaFoldDB" id="A0A285NLZ3"/>
<evidence type="ECO:0000313" key="2">
    <source>
        <dbReference type="Proteomes" id="UP000219356"/>
    </source>
</evidence>
<organism evidence="1 2">
    <name type="scientific">Terribacillus aidingensis</name>
    <dbReference type="NCBI Taxonomy" id="586416"/>
    <lineage>
        <taxon>Bacteria</taxon>
        <taxon>Bacillati</taxon>
        <taxon>Bacillota</taxon>
        <taxon>Bacilli</taxon>
        <taxon>Bacillales</taxon>
        <taxon>Bacillaceae</taxon>
        <taxon>Terribacillus</taxon>
    </lineage>
</organism>
<keyword evidence="2" id="KW-1185">Reference proteome</keyword>
<sequence length="84" mass="9477">MSNHWISKHNPSSGKLEDESLYLFCSRLSKKNNGVLFKLEEYLNKPLLSDPALAEIRDTILTVSAEITKINDQLKCGDENKGLL</sequence>